<feature type="domain" description="SnoaL-like" evidence="1">
    <location>
        <begin position="9"/>
        <end position="86"/>
    </location>
</feature>
<evidence type="ECO:0000313" key="2">
    <source>
        <dbReference type="EMBL" id="MBD3664224.1"/>
    </source>
</evidence>
<dbReference type="Gene3D" id="3.10.450.50">
    <property type="match status" value="1"/>
</dbReference>
<evidence type="ECO:0000259" key="1">
    <source>
        <dbReference type="Pfam" id="PF12680"/>
    </source>
</evidence>
<proteinExistence type="predicted"/>
<dbReference type="AlphaFoldDB" id="A0A927HFA4"/>
<reference evidence="2" key="1">
    <citation type="submission" date="2020-08" db="EMBL/GenBank/DDBJ databases">
        <title>Sulfitobacter aestuariivivens sp. nov., isolated from a tidal flat.</title>
        <authorList>
            <person name="Park S."/>
            <person name="Yoon J.-H."/>
        </authorList>
    </citation>
    <scope>NUCLEOTIDE SEQUENCE</scope>
    <source>
        <strain evidence="2">TSTF-M16</strain>
    </source>
</reference>
<comment type="caution">
    <text evidence="2">The sequence shown here is derived from an EMBL/GenBank/DDBJ whole genome shotgun (WGS) entry which is preliminary data.</text>
</comment>
<protein>
    <submittedName>
        <fullName evidence="2">Nuclear transport factor 2 family protein</fullName>
    </submittedName>
</protein>
<sequence>MQNTLKEMVLRYFTAVDAENLDGILALLTPDCVFTVETHGVDLRGHDEIAGMFHRLWSAHEEVRHRDFRFVSDPANNRIAVQFLVENVELDGSLTHKSNCNFFDAAGAQFDRISVYMAGANTLHGESD</sequence>
<organism evidence="2 3">
    <name type="scientific">Sulfitobacter aestuariivivens</name>
    <dbReference type="NCBI Taxonomy" id="2766981"/>
    <lineage>
        <taxon>Bacteria</taxon>
        <taxon>Pseudomonadati</taxon>
        <taxon>Pseudomonadota</taxon>
        <taxon>Alphaproteobacteria</taxon>
        <taxon>Rhodobacterales</taxon>
        <taxon>Roseobacteraceae</taxon>
        <taxon>Sulfitobacter</taxon>
    </lineage>
</organism>
<dbReference type="InterPro" id="IPR037401">
    <property type="entry name" value="SnoaL-like"/>
</dbReference>
<dbReference type="CDD" id="cd00531">
    <property type="entry name" value="NTF2_like"/>
    <property type="match status" value="1"/>
</dbReference>
<name>A0A927HFA4_9RHOB</name>
<dbReference type="Pfam" id="PF12680">
    <property type="entry name" value="SnoaL_2"/>
    <property type="match status" value="1"/>
</dbReference>
<keyword evidence="3" id="KW-1185">Reference proteome</keyword>
<dbReference type="Proteomes" id="UP000635142">
    <property type="component" value="Unassembled WGS sequence"/>
</dbReference>
<gene>
    <name evidence="2" type="ORF">H9Q16_09855</name>
</gene>
<evidence type="ECO:0000313" key="3">
    <source>
        <dbReference type="Proteomes" id="UP000635142"/>
    </source>
</evidence>
<accession>A0A927HFA4</accession>
<dbReference type="InterPro" id="IPR032710">
    <property type="entry name" value="NTF2-like_dom_sf"/>
</dbReference>
<dbReference type="EMBL" id="JACTAG010000002">
    <property type="protein sequence ID" value="MBD3664224.1"/>
    <property type="molecule type" value="Genomic_DNA"/>
</dbReference>
<dbReference type="RefSeq" id="WP_191075266.1">
    <property type="nucleotide sequence ID" value="NZ_JACTAG010000002.1"/>
</dbReference>
<dbReference type="SUPFAM" id="SSF54427">
    <property type="entry name" value="NTF2-like"/>
    <property type="match status" value="1"/>
</dbReference>